<accession>A0ABT2UDN0</accession>
<comment type="similarity">
    <text evidence="7">Belongs to the binding-protein-dependent transport system permease family.</text>
</comment>
<dbReference type="InterPro" id="IPR035906">
    <property type="entry name" value="MetI-like_sf"/>
</dbReference>
<dbReference type="PROSITE" id="PS50928">
    <property type="entry name" value="ABC_TM1"/>
    <property type="match status" value="1"/>
</dbReference>
<evidence type="ECO:0000256" key="1">
    <source>
        <dbReference type="ARBA" id="ARBA00004651"/>
    </source>
</evidence>
<feature type="transmembrane region" description="Helical" evidence="7">
    <location>
        <begin position="110"/>
        <end position="130"/>
    </location>
</feature>
<protein>
    <submittedName>
        <fullName evidence="9">Carbohydrate ABC transporter permease</fullName>
    </submittedName>
</protein>
<feature type="transmembrane region" description="Helical" evidence="7">
    <location>
        <begin position="12"/>
        <end position="36"/>
    </location>
</feature>
<feature type="transmembrane region" description="Helical" evidence="7">
    <location>
        <begin position="256"/>
        <end position="275"/>
    </location>
</feature>
<keyword evidence="5 7" id="KW-1133">Transmembrane helix</keyword>
<evidence type="ECO:0000259" key="8">
    <source>
        <dbReference type="PROSITE" id="PS50928"/>
    </source>
</evidence>
<dbReference type="EMBL" id="JAOQIO010000034">
    <property type="protein sequence ID" value="MCU6792749.1"/>
    <property type="molecule type" value="Genomic_DNA"/>
</dbReference>
<dbReference type="PANTHER" id="PTHR43744">
    <property type="entry name" value="ABC TRANSPORTER PERMEASE PROTEIN MG189-RELATED-RELATED"/>
    <property type="match status" value="1"/>
</dbReference>
<dbReference type="Proteomes" id="UP001652445">
    <property type="component" value="Unassembled WGS sequence"/>
</dbReference>
<evidence type="ECO:0000256" key="2">
    <source>
        <dbReference type="ARBA" id="ARBA00022448"/>
    </source>
</evidence>
<evidence type="ECO:0000313" key="10">
    <source>
        <dbReference type="Proteomes" id="UP001652445"/>
    </source>
</evidence>
<feature type="transmembrane region" description="Helical" evidence="7">
    <location>
        <begin position="183"/>
        <end position="204"/>
    </location>
</feature>
<dbReference type="Pfam" id="PF00528">
    <property type="entry name" value="BPD_transp_1"/>
    <property type="match status" value="1"/>
</dbReference>
<feature type="transmembrane region" description="Helical" evidence="7">
    <location>
        <begin position="77"/>
        <end position="98"/>
    </location>
</feature>
<evidence type="ECO:0000256" key="6">
    <source>
        <dbReference type="ARBA" id="ARBA00023136"/>
    </source>
</evidence>
<evidence type="ECO:0000256" key="4">
    <source>
        <dbReference type="ARBA" id="ARBA00022692"/>
    </source>
</evidence>
<keyword evidence="6 7" id="KW-0472">Membrane</keyword>
<feature type="domain" description="ABC transmembrane type-1" evidence="8">
    <location>
        <begin position="75"/>
        <end position="275"/>
    </location>
</feature>
<evidence type="ECO:0000256" key="5">
    <source>
        <dbReference type="ARBA" id="ARBA00022989"/>
    </source>
</evidence>
<reference evidence="9 10" key="1">
    <citation type="submission" date="2022-09" db="EMBL/GenBank/DDBJ databases">
        <authorList>
            <person name="Han X.L."/>
            <person name="Wang Q."/>
            <person name="Lu T."/>
        </authorList>
    </citation>
    <scope>NUCLEOTIDE SEQUENCE [LARGE SCALE GENOMIC DNA]</scope>
    <source>
        <strain evidence="9 10">WQ 127069</strain>
    </source>
</reference>
<dbReference type="PANTHER" id="PTHR43744:SF9">
    <property type="entry name" value="POLYGALACTURONAN_RHAMNOGALACTURONAN TRANSPORT SYSTEM PERMEASE PROTEIN YTCP"/>
    <property type="match status" value="1"/>
</dbReference>
<comment type="caution">
    <text evidence="9">The sequence shown here is derived from an EMBL/GenBank/DDBJ whole genome shotgun (WGS) entry which is preliminary data.</text>
</comment>
<feature type="transmembrane region" description="Helical" evidence="7">
    <location>
        <begin position="142"/>
        <end position="162"/>
    </location>
</feature>
<dbReference type="Gene3D" id="1.10.3720.10">
    <property type="entry name" value="MetI-like"/>
    <property type="match status" value="1"/>
</dbReference>
<dbReference type="CDD" id="cd06261">
    <property type="entry name" value="TM_PBP2"/>
    <property type="match status" value="1"/>
</dbReference>
<organism evidence="9 10">
    <name type="scientific">Paenibacillus baimaensis</name>
    <dbReference type="NCBI Taxonomy" id="2982185"/>
    <lineage>
        <taxon>Bacteria</taxon>
        <taxon>Bacillati</taxon>
        <taxon>Bacillota</taxon>
        <taxon>Bacilli</taxon>
        <taxon>Bacillales</taxon>
        <taxon>Paenibacillaceae</taxon>
        <taxon>Paenibacillus</taxon>
    </lineage>
</organism>
<comment type="subcellular location">
    <subcellularLocation>
        <location evidence="1 7">Cell membrane</location>
        <topology evidence="1 7">Multi-pass membrane protein</topology>
    </subcellularLocation>
</comment>
<keyword evidence="3" id="KW-1003">Cell membrane</keyword>
<gene>
    <name evidence="9" type="ORF">OB236_11520</name>
</gene>
<sequence>MIHEKSIGSRMFDIINYLLLFGCAVATIVPFIHIVAGSLTTAEGLLQNSFVLIPTDFTLDAYRYIFTSDSIANSLLITIYITVLGTLFNLLFTVLTAYPLARNPIIGKQLILFLIVLTIVFRPGMIPNFIVVKSVGLLDSIWSLIIPSLISPFYLIITKNFFQQLPKELEESAKIDGYNDLQILFRIFLPLSKPMLATFSLFYAVANWNTFMPALLYINDATKWPIQIILRQIVLLAAGGAGAADAAGEFAVPPSVKMAVIVIATLPIMLVYMMLQKYFVSGLMVGSVKG</sequence>
<evidence type="ECO:0000256" key="7">
    <source>
        <dbReference type="RuleBase" id="RU363032"/>
    </source>
</evidence>
<proteinExistence type="inferred from homology"/>
<evidence type="ECO:0000313" key="9">
    <source>
        <dbReference type="EMBL" id="MCU6792749.1"/>
    </source>
</evidence>
<keyword evidence="4 7" id="KW-0812">Transmembrane</keyword>
<name>A0ABT2UDN0_9BACL</name>
<dbReference type="SUPFAM" id="SSF161098">
    <property type="entry name" value="MetI-like"/>
    <property type="match status" value="1"/>
</dbReference>
<keyword evidence="10" id="KW-1185">Reference proteome</keyword>
<dbReference type="InterPro" id="IPR000515">
    <property type="entry name" value="MetI-like"/>
</dbReference>
<evidence type="ECO:0000256" key="3">
    <source>
        <dbReference type="ARBA" id="ARBA00022475"/>
    </source>
</evidence>
<dbReference type="RefSeq" id="WP_262684120.1">
    <property type="nucleotide sequence ID" value="NZ_JAOQIO010000034.1"/>
</dbReference>
<keyword evidence="2 7" id="KW-0813">Transport</keyword>